<dbReference type="InterPro" id="IPR011033">
    <property type="entry name" value="PRC_barrel-like_sf"/>
</dbReference>
<evidence type="ECO:0000313" key="3">
    <source>
        <dbReference type="Proteomes" id="UP000663760"/>
    </source>
</evidence>
<feature type="compositionally biased region" description="Basic residues" evidence="1">
    <location>
        <begin position="390"/>
        <end position="402"/>
    </location>
</feature>
<evidence type="ECO:0000313" key="2">
    <source>
        <dbReference type="EMBL" id="CAA7406176.1"/>
    </source>
</evidence>
<dbReference type="PANTHER" id="PTHR36740:SF1">
    <property type="entry name" value="PRC-BARREL DOMAIN-CONTAINING PROTEIN"/>
    <property type="match status" value="1"/>
</dbReference>
<gene>
    <name evidence="2" type="ORF">SI8410_12016854</name>
</gene>
<name>A0A7I8L972_SPIIN</name>
<feature type="region of interest" description="Disordered" evidence="1">
    <location>
        <begin position="155"/>
        <end position="185"/>
    </location>
</feature>
<dbReference type="SUPFAM" id="SSF50346">
    <property type="entry name" value="PRC-barrel domain"/>
    <property type="match status" value="2"/>
</dbReference>
<dbReference type="EMBL" id="LR746275">
    <property type="protein sequence ID" value="CAA7406176.1"/>
    <property type="molecule type" value="Genomic_DNA"/>
</dbReference>
<feature type="region of interest" description="Disordered" evidence="1">
    <location>
        <begin position="389"/>
        <end position="421"/>
    </location>
</feature>
<feature type="compositionally biased region" description="Acidic residues" evidence="1">
    <location>
        <begin position="409"/>
        <end position="421"/>
    </location>
</feature>
<keyword evidence="3" id="KW-1185">Reference proteome</keyword>
<dbReference type="OrthoDB" id="539916at2759"/>
<sequence length="421" mass="46564">MCDCGYLSSRLLPRESSGERIRGGRLSSCFATAAVYRDVVLQHPGGWRVSGRGRRGCWSFSRQRTVISVCTGVLAGGSFFVRVGQHNTKGHGTPGAFPPDAQRFIRAVRSARLRDDEGGLDSADLLPARFSEVDDTSVPSNFDVLQLKRELGKEERGDEIADSAVDENNLIPSEDPESIVSDSGQKNSVDRIWGSRRGRQVLRRSSLLAKQVISVHSARSLGFISQLWVDTISWTVVIVEVRPNLLSGEIERLLLEDLEQVGDVVLVQDESVMENELKMIGLDTLVGYNVVTPARRKIGKVRGYSFNVNSGAVESLELDSLGISVIPSTLVSTYSLMVEDVIEVASDCVVVEEDAESRLQRLTKGLWGDRSGEASPAAWDHVEEFSEMRRRARRPERRRGGRRFSPEGEGAEGDWDLPMDF</sequence>
<proteinExistence type="predicted"/>
<accession>A0A7I8L972</accession>
<evidence type="ECO:0000256" key="1">
    <source>
        <dbReference type="SAM" id="MobiDB-lite"/>
    </source>
</evidence>
<dbReference type="AlphaFoldDB" id="A0A7I8L972"/>
<dbReference type="PANTHER" id="PTHR36740">
    <property type="entry name" value="PRC DOMAIN-CONTAINING PROTEIN"/>
    <property type="match status" value="1"/>
</dbReference>
<reference evidence="2" key="1">
    <citation type="submission" date="2020-02" db="EMBL/GenBank/DDBJ databases">
        <authorList>
            <person name="Scholz U."/>
            <person name="Mascher M."/>
            <person name="Fiebig A."/>
        </authorList>
    </citation>
    <scope>NUCLEOTIDE SEQUENCE</scope>
</reference>
<organism evidence="2 3">
    <name type="scientific">Spirodela intermedia</name>
    <name type="common">Intermediate duckweed</name>
    <dbReference type="NCBI Taxonomy" id="51605"/>
    <lineage>
        <taxon>Eukaryota</taxon>
        <taxon>Viridiplantae</taxon>
        <taxon>Streptophyta</taxon>
        <taxon>Embryophyta</taxon>
        <taxon>Tracheophyta</taxon>
        <taxon>Spermatophyta</taxon>
        <taxon>Magnoliopsida</taxon>
        <taxon>Liliopsida</taxon>
        <taxon>Araceae</taxon>
        <taxon>Lemnoideae</taxon>
        <taxon>Spirodela</taxon>
    </lineage>
</organism>
<dbReference type="Proteomes" id="UP000663760">
    <property type="component" value="Chromosome 12"/>
</dbReference>
<protein>
    <submittedName>
        <fullName evidence="2">Uncharacterized protein</fullName>
    </submittedName>
</protein>